<protein>
    <recommendedName>
        <fullName evidence="2">NAD-dependent epimerase/dehydratase domain-containing protein</fullName>
    </recommendedName>
</protein>
<feature type="compositionally biased region" description="Polar residues" evidence="1">
    <location>
        <begin position="314"/>
        <end position="332"/>
    </location>
</feature>
<dbReference type="PANTHER" id="PTHR12126:SF16">
    <property type="entry name" value="MIOREX COMPLEX COMPONENT 2"/>
    <property type="match status" value="1"/>
</dbReference>
<dbReference type="InterPro" id="IPR051207">
    <property type="entry name" value="ComplexI_NDUFA9_subunit"/>
</dbReference>
<sequence>MTAAHRILVVGGNGFLGSAVCKAAVSKGWSVSSISSSGRPFRTQKGHTPAWAEKVEWHGASALVPETYAALLPHTTAVVHTIGTLLESDYKTSVRKGDIGGLFSALTGFGDSGNPLKQERNKDRSYEVMNRDTALTVLKTYIDSIPSSSTSAPRPFIYISAEDIFRPFVSARYIETKREAELEITRLCEMDDAKRVRGVAMRPGLMYHAHHRPLTTPLAAFLGLSSSLHSSRPPGLNLPTPAAVLRSISPSNSSYSPLVSTGPLHSVANALEIPPIHVDHVAEAVCAAVEREDVSGPMGVIKMREMIGWPVENASGSRQQTGQMGNATGTTV</sequence>
<dbReference type="AlphaFoldDB" id="A0A067N1C6"/>
<feature type="region of interest" description="Disordered" evidence="1">
    <location>
        <begin position="312"/>
        <end position="332"/>
    </location>
</feature>
<dbReference type="PANTHER" id="PTHR12126">
    <property type="entry name" value="NADH-UBIQUINONE OXIDOREDUCTASE 39 KDA SUBUNIT-RELATED"/>
    <property type="match status" value="1"/>
</dbReference>
<name>A0A067N1C6_BOTB1</name>
<proteinExistence type="predicted"/>
<dbReference type="FunCoup" id="A0A067N1C6">
    <property type="interactions" value="186"/>
</dbReference>
<evidence type="ECO:0000259" key="2">
    <source>
        <dbReference type="Pfam" id="PF01370"/>
    </source>
</evidence>
<dbReference type="Gene3D" id="3.40.50.720">
    <property type="entry name" value="NAD(P)-binding Rossmann-like Domain"/>
    <property type="match status" value="1"/>
</dbReference>
<evidence type="ECO:0000256" key="1">
    <source>
        <dbReference type="SAM" id="MobiDB-lite"/>
    </source>
</evidence>
<dbReference type="HOGENOM" id="CLU_055314_0_0_1"/>
<reference evidence="4" key="1">
    <citation type="journal article" date="2014" name="Proc. Natl. Acad. Sci. U.S.A.">
        <title>Extensive sampling of basidiomycete genomes demonstrates inadequacy of the white-rot/brown-rot paradigm for wood decay fungi.</title>
        <authorList>
            <person name="Riley R."/>
            <person name="Salamov A.A."/>
            <person name="Brown D.W."/>
            <person name="Nagy L.G."/>
            <person name="Floudas D."/>
            <person name="Held B.W."/>
            <person name="Levasseur A."/>
            <person name="Lombard V."/>
            <person name="Morin E."/>
            <person name="Otillar R."/>
            <person name="Lindquist E.A."/>
            <person name="Sun H."/>
            <person name="LaButti K.M."/>
            <person name="Schmutz J."/>
            <person name="Jabbour D."/>
            <person name="Luo H."/>
            <person name="Baker S.E."/>
            <person name="Pisabarro A.G."/>
            <person name="Walton J.D."/>
            <person name="Blanchette R.A."/>
            <person name="Henrissat B."/>
            <person name="Martin F."/>
            <person name="Cullen D."/>
            <person name="Hibbett D.S."/>
            <person name="Grigoriev I.V."/>
        </authorList>
    </citation>
    <scope>NUCLEOTIDE SEQUENCE [LARGE SCALE GENOMIC DNA]</scope>
    <source>
        <strain evidence="4">FD-172 SS1</strain>
    </source>
</reference>
<dbReference type="GO" id="GO:0044877">
    <property type="term" value="F:protein-containing complex binding"/>
    <property type="evidence" value="ECO:0007669"/>
    <property type="project" value="TreeGrafter"/>
</dbReference>
<dbReference type="EMBL" id="KL198022">
    <property type="protein sequence ID" value="KDQ17937.1"/>
    <property type="molecule type" value="Genomic_DNA"/>
</dbReference>
<dbReference type="STRING" id="930990.A0A067N1C6"/>
<feature type="domain" description="NAD-dependent epimerase/dehydratase" evidence="2">
    <location>
        <begin position="7"/>
        <end position="81"/>
    </location>
</feature>
<keyword evidence="4" id="KW-1185">Reference proteome</keyword>
<dbReference type="OrthoDB" id="276721at2759"/>
<organism evidence="3 4">
    <name type="scientific">Botryobasidium botryosum (strain FD-172 SS1)</name>
    <dbReference type="NCBI Taxonomy" id="930990"/>
    <lineage>
        <taxon>Eukaryota</taxon>
        <taxon>Fungi</taxon>
        <taxon>Dikarya</taxon>
        <taxon>Basidiomycota</taxon>
        <taxon>Agaricomycotina</taxon>
        <taxon>Agaricomycetes</taxon>
        <taxon>Cantharellales</taxon>
        <taxon>Botryobasidiaceae</taxon>
        <taxon>Botryobasidium</taxon>
    </lineage>
</organism>
<dbReference type="SUPFAM" id="SSF51735">
    <property type="entry name" value="NAD(P)-binding Rossmann-fold domains"/>
    <property type="match status" value="1"/>
</dbReference>
<evidence type="ECO:0000313" key="4">
    <source>
        <dbReference type="Proteomes" id="UP000027195"/>
    </source>
</evidence>
<gene>
    <name evidence="3" type="ORF">BOTBODRAFT_29251</name>
</gene>
<accession>A0A067N1C6</accession>
<dbReference type="Pfam" id="PF01370">
    <property type="entry name" value="Epimerase"/>
    <property type="match status" value="1"/>
</dbReference>
<dbReference type="InParanoid" id="A0A067N1C6"/>
<dbReference type="GO" id="GO:0005739">
    <property type="term" value="C:mitochondrion"/>
    <property type="evidence" value="ECO:0007669"/>
    <property type="project" value="TreeGrafter"/>
</dbReference>
<dbReference type="InterPro" id="IPR001509">
    <property type="entry name" value="Epimerase_deHydtase"/>
</dbReference>
<dbReference type="Proteomes" id="UP000027195">
    <property type="component" value="Unassembled WGS sequence"/>
</dbReference>
<dbReference type="InterPro" id="IPR036291">
    <property type="entry name" value="NAD(P)-bd_dom_sf"/>
</dbReference>
<evidence type="ECO:0000313" key="3">
    <source>
        <dbReference type="EMBL" id="KDQ17937.1"/>
    </source>
</evidence>